<proteinExistence type="predicted"/>
<dbReference type="InterPro" id="IPR001202">
    <property type="entry name" value="WW_dom"/>
</dbReference>
<evidence type="ECO:0000313" key="2">
    <source>
        <dbReference type="EMBL" id="KAK0654182.1"/>
    </source>
</evidence>
<organism evidence="2 3">
    <name type="scientific">Cercophora samala</name>
    <dbReference type="NCBI Taxonomy" id="330535"/>
    <lineage>
        <taxon>Eukaryota</taxon>
        <taxon>Fungi</taxon>
        <taxon>Dikarya</taxon>
        <taxon>Ascomycota</taxon>
        <taxon>Pezizomycotina</taxon>
        <taxon>Sordariomycetes</taxon>
        <taxon>Sordariomycetidae</taxon>
        <taxon>Sordariales</taxon>
        <taxon>Lasiosphaeriaceae</taxon>
        <taxon>Cercophora</taxon>
    </lineage>
</organism>
<protein>
    <submittedName>
        <fullName evidence="2">Heterokaryon incompatibility protein-domain-containing protein</fullName>
    </submittedName>
</protein>
<keyword evidence="3" id="KW-1185">Reference proteome</keyword>
<sequence length="745" mass="84480">MATQTATGEPSASIPDFGYRSLADPSHDIRILHLLPGDSEDSIQIQIEHVYLPSYNEKDLIMPSQKATLERVQKTLPADWTVHETIEGRLIYNNDDPLVDTSWEHPTDPNFQLPEVETPSVPGAPVYEALSYTWGSATETDLILVQHHSDATSTRGKLSVTQNLATALRHLRRPLHTRTLWIDAICINQQDEAERNKQVHRMTDIYRLANRLVVWLGPEADNSKHALSTLHYLSEQVDITRTMHQISRPGSIQRGTMNWYALKGDLPYDQKTWQALQALFYREWFTRVWILQEITLAHSSRAEVQCGNDVLPWPAMRRAIICLSTKNTLPSAEFRDRVGHVRRLAEYNPAYPLSRVVRYFDDRQCSNPSDRVYGLLGLMSASLRARIRVDYALPPAEVYKLFALAQMDHFGRLDPLVGCSGLSDDDDTSTTTADMPTWVPDLRTPPFRPLSRRGQFSSGMSRSVTHYISPNVLQVRGVHAGEVATVRDEMAETIMQGLQVVRKWQLRDMMDNPYPGGGTFLQGLAWTLSRCGMITRNRVPWNFHYQTIEEWTKYCRDTIIGGEGPIEGNEVVNTYIIDAVSIFIFQRKLFFTRDGLVGLGPKGMRSGDTIAVLLGFDAPVVLRDAGDGKYHFVGESMVWGLHDATALLGPLPPGWSVQVMLDQNGHQNVYRYFNSNTNHTADDDPRLDPLPSEWERVSNDRTLDDPDYFDRFRNKTTGEVVNFDPRMSVEALRQRGVALTTFALV</sequence>
<reference evidence="2" key="1">
    <citation type="submission" date="2023-06" db="EMBL/GenBank/DDBJ databases">
        <title>Genome-scale phylogeny and comparative genomics of the fungal order Sordariales.</title>
        <authorList>
            <consortium name="Lawrence Berkeley National Laboratory"/>
            <person name="Hensen N."/>
            <person name="Bonometti L."/>
            <person name="Westerberg I."/>
            <person name="Brannstrom I.O."/>
            <person name="Guillou S."/>
            <person name="Cros-Aarteil S."/>
            <person name="Calhoun S."/>
            <person name="Haridas S."/>
            <person name="Kuo A."/>
            <person name="Mondo S."/>
            <person name="Pangilinan J."/>
            <person name="Riley R."/>
            <person name="Labutti K."/>
            <person name="Andreopoulos B."/>
            <person name="Lipzen A."/>
            <person name="Chen C."/>
            <person name="Yanf M."/>
            <person name="Daum C."/>
            <person name="Ng V."/>
            <person name="Clum A."/>
            <person name="Steindorff A."/>
            <person name="Ohm R."/>
            <person name="Martin F."/>
            <person name="Silar P."/>
            <person name="Natvig D."/>
            <person name="Lalanne C."/>
            <person name="Gautier V."/>
            <person name="Ament-Velasquez S.L."/>
            <person name="Kruys A."/>
            <person name="Hutchinson M.I."/>
            <person name="Powell A.J."/>
            <person name="Barry K."/>
            <person name="Miller A.N."/>
            <person name="Grigoriev I.V."/>
            <person name="Debuchy R."/>
            <person name="Gladieux P."/>
            <person name="Thoren M.H."/>
            <person name="Johannesson H."/>
        </authorList>
    </citation>
    <scope>NUCLEOTIDE SEQUENCE</scope>
    <source>
        <strain evidence="2">CBS 307.81</strain>
    </source>
</reference>
<dbReference type="Proteomes" id="UP001174997">
    <property type="component" value="Unassembled WGS sequence"/>
</dbReference>
<feature type="domain" description="WW" evidence="1">
    <location>
        <begin position="649"/>
        <end position="687"/>
    </location>
</feature>
<dbReference type="PANTHER" id="PTHR24148:SF73">
    <property type="entry name" value="HET DOMAIN PROTEIN (AFU_ORTHOLOGUE AFUA_8G01020)"/>
    <property type="match status" value="1"/>
</dbReference>
<dbReference type="EMBL" id="JAULSY010000227">
    <property type="protein sequence ID" value="KAK0654182.1"/>
    <property type="molecule type" value="Genomic_DNA"/>
</dbReference>
<dbReference type="Pfam" id="PF06985">
    <property type="entry name" value="HET"/>
    <property type="match status" value="1"/>
</dbReference>
<accession>A0AA39YKA5</accession>
<dbReference type="PROSITE" id="PS50020">
    <property type="entry name" value="WW_DOMAIN_2"/>
    <property type="match status" value="2"/>
</dbReference>
<feature type="domain" description="WW" evidence="1">
    <location>
        <begin position="74"/>
        <end position="108"/>
    </location>
</feature>
<evidence type="ECO:0000259" key="1">
    <source>
        <dbReference type="PROSITE" id="PS50020"/>
    </source>
</evidence>
<gene>
    <name evidence="2" type="ORF">QBC41DRAFT_288038</name>
</gene>
<dbReference type="Pfam" id="PF26639">
    <property type="entry name" value="Het-6_barrel"/>
    <property type="match status" value="1"/>
</dbReference>
<name>A0AA39YKA5_9PEZI</name>
<dbReference type="AlphaFoldDB" id="A0AA39YKA5"/>
<dbReference type="InterPro" id="IPR052895">
    <property type="entry name" value="HetReg/Transcr_Mod"/>
</dbReference>
<evidence type="ECO:0000313" key="3">
    <source>
        <dbReference type="Proteomes" id="UP001174997"/>
    </source>
</evidence>
<comment type="caution">
    <text evidence="2">The sequence shown here is derived from an EMBL/GenBank/DDBJ whole genome shotgun (WGS) entry which is preliminary data.</text>
</comment>
<dbReference type="PANTHER" id="PTHR24148">
    <property type="entry name" value="ANKYRIN REPEAT DOMAIN-CONTAINING PROTEIN 39 HOMOLOG-RELATED"/>
    <property type="match status" value="1"/>
</dbReference>
<dbReference type="InterPro" id="IPR010730">
    <property type="entry name" value="HET"/>
</dbReference>